<evidence type="ECO:0000256" key="1">
    <source>
        <dbReference type="ARBA" id="ARBA00004613"/>
    </source>
</evidence>
<dbReference type="AlphaFoldDB" id="I3RSD4"/>
<protein>
    <submittedName>
        <fullName evidence="7">CG4682-like protein</fullName>
    </submittedName>
</protein>
<dbReference type="GO" id="GO:0016042">
    <property type="term" value="P:lipid catabolic process"/>
    <property type="evidence" value="ECO:0007669"/>
    <property type="project" value="TreeGrafter"/>
</dbReference>
<sequence length="571" mass="63327">MTKEIFGNTNNRQERIQCSISLRVALNHIRADDEVHIAMCMCVGQKSETVYPTVFDNAHASRGCASASECVASLWHTAAARLQETKYPSRLRNVYGGWIGESNYSYADYRAADQVDAGNNQLRVVEVLTDAQGPAVQVKVTNEVESAVMRAKAAAERLQLNGNEQSKASHAGVQIVRTSNQDLSSTNLMIPAVLPISERHNFANNNNNNNSSRGSNDKNSIGPMAGDEQLLRLQDYNLLYNAERQTYFQLHSSSGRGPSGPSNGNRLLHQVVGNKLSAAFGLNVNANDGNQKAIQMTTQTVRLYDAASLRQSHFNPFQPTRIIIHGWLGNAHANVYSYLVPAYLNISDSSYNIFTVDWGRGAIADYITASYRVKPVGQVLAKFLDFLHVEAGMQFEDLQLIGFSMGAHIAGLASKHVQTGHVRVIRALDPALPFFRYAQETERLSRNDASYVEVLHTSVGSYGFDRPLGHADFYANWGSQQPGCFWHECSHWRAFALFKESLESVAFEAKGCQPSEWQQLIRHKRCPQPTGSSLHMGGDLSELSMEQLAQREGVYYFETHAKPPYDMGPAT</sequence>
<accession>I3RSD4</accession>
<comment type="similarity">
    <text evidence="2 4">Belongs to the AB hydrolase superfamily. Lipase family.</text>
</comment>
<feature type="compositionally biased region" description="Low complexity" evidence="5">
    <location>
        <begin position="202"/>
        <end position="220"/>
    </location>
</feature>
<evidence type="ECO:0000256" key="2">
    <source>
        <dbReference type="ARBA" id="ARBA00010701"/>
    </source>
</evidence>
<comment type="subcellular location">
    <subcellularLocation>
        <location evidence="1">Secreted</location>
    </subcellularLocation>
</comment>
<dbReference type="GO" id="GO:0005615">
    <property type="term" value="C:extracellular space"/>
    <property type="evidence" value="ECO:0007669"/>
    <property type="project" value="TreeGrafter"/>
</dbReference>
<evidence type="ECO:0000256" key="4">
    <source>
        <dbReference type="RuleBase" id="RU004262"/>
    </source>
</evidence>
<dbReference type="PANTHER" id="PTHR11610">
    <property type="entry name" value="LIPASE"/>
    <property type="match status" value="1"/>
</dbReference>
<dbReference type="PANTHER" id="PTHR11610:SF173">
    <property type="entry name" value="LIPASE DOMAIN-CONTAINING PROTEIN-RELATED"/>
    <property type="match status" value="1"/>
</dbReference>
<dbReference type="GO" id="GO:0016298">
    <property type="term" value="F:lipase activity"/>
    <property type="evidence" value="ECO:0007669"/>
    <property type="project" value="InterPro"/>
</dbReference>
<dbReference type="Pfam" id="PF00151">
    <property type="entry name" value="Lipase"/>
    <property type="match status" value="1"/>
</dbReference>
<dbReference type="InterPro" id="IPR033906">
    <property type="entry name" value="Lipase_N"/>
</dbReference>
<evidence type="ECO:0000259" key="6">
    <source>
        <dbReference type="Pfam" id="PF00151"/>
    </source>
</evidence>
<organism evidence="7">
    <name type="scientific">Drosophila buzzatii</name>
    <name type="common">Fruit fly</name>
    <dbReference type="NCBI Taxonomy" id="7264"/>
    <lineage>
        <taxon>Eukaryota</taxon>
        <taxon>Metazoa</taxon>
        <taxon>Ecdysozoa</taxon>
        <taxon>Arthropoda</taxon>
        <taxon>Hexapoda</taxon>
        <taxon>Insecta</taxon>
        <taxon>Pterygota</taxon>
        <taxon>Neoptera</taxon>
        <taxon>Endopterygota</taxon>
        <taxon>Diptera</taxon>
        <taxon>Brachycera</taxon>
        <taxon>Muscomorpha</taxon>
        <taxon>Ephydroidea</taxon>
        <taxon>Drosophilidae</taxon>
        <taxon>Drosophila</taxon>
    </lineage>
</organism>
<name>I3RSD4_DROBU</name>
<dbReference type="EMBL" id="JQ611723">
    <property type="protein sequence ID" value="AFK29219.1"/>
    <property type="molecule type" value="Genomic_DNA"/>
</dbReference>
<dbReference type="GO" id="GO:0017171">
    <property type="term" value="F:serine hydrolase activity"/>
    <property type="evidence" value="ECO:0007669"/>
    <property type="project" value="TreeGrafter"/>
</dbReference>
<dbReference type="InterPro" id="IPR029058">
    <property type="entry name" value="AB_hydrolase_fold"/>
</dbReference>
<evidence type="ECO:0000313" key="7">
    <source>
        <dbReference type="EMBL" id="AFK29219.1"/>
    </source>
</evidence>
<dbReference type="CDD" id="cd00707">
    <property type="entry name" value="Pancreat_lipase_like"/>
    <property type="match status" value="1"/>
</dbReference>
<proteinExistence type="inferred from homology"/>
<dbReference type="Gene3D" id="3.40.50.1820">
    <property type="entry name" value="alpha/beta hydrolase"/>
    <property type="match status" value="1"/>
</dbReference>
<evidence type="ECO:0000256" key="3">
    <source>
        <dbReference type="ARBA" id="ARBA00022525"/>
    </source>
</evidence>
<keyword evidence="3" id="KW-0964">Secreted</keyword>
<dbReference type="PRINTS" id="PR00821">
    <property type="entry name" value="TAGLIPASE"/>
</dbReference>
<dbReference type="InterPro" id="IPR013818">
    <property type="entry name" value="Lipase"/>
</dbReference>
<dbReference type="InterPro" id="IPR000734">
    <property type="entry name" value="TAG_lipase"/>
</dbReference>
<dbReference type="SUPFAM" id="SSF53474">
    <property type="entry name" value="alpha/beta-Hydrolases"/>
    <property type="match status" value="1"/>
</dbReference>
<evidence type="ECO:0000256" key="5">
    <source>
        <dbReference type="SAM" id="MobiDB-lite"/>
    </source>
</evidence>
<reference evidence="7" key="1">
    <citation type="journal article" date="2012" name="Mol. Biol. Evol.">
        <title>Segmental duplication, microinversion, and gene loss associated with a complex inversion breakpoint region in Drosophila.</title>
        <authorList>
            <person name="Calvete O."/>
            <person name="Gonzalez J."/>
            <person name="Betran E."/>
            <person name="Ruiz A."/>
        </authorList>
    </citation>
    <scope>NUCLEOTIDE SEQUENCE</scope>
</reference>
<feature type="domain" description="Lipase" evidence="6">
    <location>
        <begin position="297"/>
        <end position="565"/>
    </location>
</feature>
<feature type="region of interest" description="Disordered" evidence="5">
    <location>
        <begin position="201"/>
        <end position="224"/>
    </location>
</feature>